<dbReference type="InterPro" id="IPR053861">
    <property type="entry name" value="Phage_Mu_Gp45_N"/>
</dbReference>
<dbReference type="PIRSF" id="PIRSF012337">
    <property type="entry name" value="gp45"/>
    <property type="match status" value="1"/>
</dbReference>
<dbReference type="AlphaFoldDB" id="A0A5E5P574"/>
<gene>
    <name evidence="2" type="ORF">PAP18089_01921</name>
</gene>
<organism evidence="2 3">
    <name type="scientific">Pandoraea apista</name>
    <dbReference type="NCBI Taxonomy" id="93218"/>
    <lineage>
        <taxon>Bacteria</taxon>
        <taxon>Pseudomonadati</taxon>
        <taxon>Pseudomonadota</taxon>
        <taxon>Betaproteobacteria</taxon>
        <taxon>Burkholderiales</taxon>
        <taxon>Burkholderiaceae</taxon>
        <taxon>Pandoraea</taxon>
    </lineage>
</organism>
<name>A0A5E5P574_9BURK</name>
<dbReference type="Pfam" id="PF06890">
    <property type="entry name" value="Phage_Mu_Gp45"/>
    <property type="match status" value="1"/>
</dbReference>
<dbReference type="RefSeq" id="WP_150728633.1">
    <property type="nucleotide sequence ID" value="NZ_CABPSX010000003.1"/>
</dbReference>
<reference evidence="2 3" key="1">
    <citation type="submission" date="2019-08" db="EMBL/GenBank/DDBJ databases">
        <authorList>
            <person name="Peeters C."/>
        </authorList>
    </citation>
    <scope>NUCLEOTIDE SEQUENCE [LARGE SCALE GENOMIC DNA]</scope>
    <source>
        <strain evidence="2 3">LMG 18089</strain>
    </source>
</reference>
<dbReference type="NCBIfam" id="TIGR01644">
    <property type="entry name" value="phage_P2_V"/>
    <property type="match status" value="1"/>
</dbReference>
<evidence type="ECO:0000313" key="3">
    <source>
        <dbReference type="Proteomes" id="UP000364291"/>
    </source>
</evidence>
<feature type="domain" description="Bacteriophage Mu Gp45 N-terminal" evidence="1">
    <location>
        <begin position="9"/>
        <end position="76"/>
    </location>
</feature>
<protein>
    <submittedName>
        <fullName evidence="2">Baseplate assembly protein</fullName>
    </submittedName>
</protein>
<dbReference type="OrthoDB" id="9802994at2"/>
<dbReference type="InterPro" id="IPR013046">
    <property type="entry name" value="GpV/Gp45"/>
</dbReference>
<dbReference type="EMBL" id="CABPSX010000003">
    <property type="protein sequence ID" value="VVG70949.1"/>
    <property type="molecule type" value="Genomic_DNA"/>
</dbReference>
<evidence type="ECO:0000313" key="2">
    <source>
        <dbReference type="EMBL" id="VVG70949.1"/>
    </source>
</evidence>
<dbReference type="InterPro" id="IPR014462">
    <property type="entry name" value="Phage_Mu_Gp45"/>
</dbReference>
<proteinExistence type="predicted"/>
<dbReference type="Proteomes" id="UP000364291">
    <property type="component" value="Unassembled WGS sequence"/>
</dbReference>
<evidence type="ECO:0000259" key="1">
    <source>
        <dbReference type="Pfam" id="PF06890"/>
    </source>
</evidence>
<accession>A0A5E5P574</accession>
<sequence length="178" mass="18918">MGLSTLLSRFTVTLANAASKVQRLQVRLLAGEVLDGVESLEQYGITSVPLPGAGGVALFFGGDRSHGIALPPTDKRYRPTDLQAGDVALYTFEGARITLRRGLVVEVECDVYRVKAKTYEVQAEESISLKTGDFKLDAASAESTAILKAPDVLVGEAGVSTLGHKHREHAGPLTEGPQ</sequence>